<organism evidence="4 5">
    <name type="scientific">Spinactinospora alkalitolerans</name>
    <dbReference type="NCBI Taxonomy" id="687207"/>
    <lineage>
        <taxon>Bacteria</taxon>
        <taxon>Bacillati</taxon>
        <taxon>Actinomycetota</taxon>
        <taxon>Actinomycetes</taxon>
        <taxon>Streptosporangiales</taxon>
        <taxon>Nocardiopsidaceae</taxon>
        <taxon>Spinactinospora</taxon>
    </lineage>
</organism>
<reference evidence="4 5" key="1">
    <citation type="submission" date="2020-07" db="EMBL/GenBank/DDBJ databases">
        <title>Sequencing the genomes of 1000 actinobacteria strains.</title>
        <authorList>
            <person name="Klenk H.-P."/>
        </authorList>
    </citation>
    <scope>NUCLEOTIDE SEQUENCE [LARGE SCALE GENOMIC DNA]</scope>
    <source>
        <strain evidence="4 5">CXB654</strain>
    </source>
</reference>
<feature type="region of interest" description="Disordered" evidence="1">
    <location>
        <begin position="1"/>
        <end position="26"/>
    </location>
</feature>
<dbReference type="AlphaFoldDB" id="A0A852U0U1"/>
<keyword evidence="2" id="KW-1133">Transmembrane helix</keyword>
<dbReference type="PROSITE" id="PS50234">
    <property type="entry name" value="VWFA"/>
    <property type="match status" value="1"/>
</dbReference>
<keyword evidence="5" id="KW-1185">Reference proteome</keyword>
<dbReference type="InterPro" id="IPR002035">
    <property type="entry name" value="VWF_A"/>
</dbReference>
<feature type="compositionally biased region" description="Basic and acidic residues" evidence="1">
    <location>
        <begin position="344"/>
        <end position="355"/>
    </location>
</feature>
<feature type="compositionally biased region" description="Basic and acidic residues" evidence="1">
    <location>
        <begin position="328"/>
        <end position="337"/>
    </location>
</feature>
<dbReference type="InterPro" id="IPR036465">
    <property type="entry name" value="vWFA_dom_sf"/>
</dbReference>
<dbReference type="SMART" id="SM00327">
    <property type="entry name" value="VWA"/>
    <property type="match status" value="1"/>
</dbReference>
<gene>
    <name evidence="4" type="ORF">HDA32_004275</name>
</gene>
<dbReference type="SUPFAM" id="SSF53300">
    <property type="entry name" value="vWA-like"/>
    <property type="match status" value="1"/>
</dbReference>
<dbReference type="Gene3D" id="3.40.50.410">
    <property type="entry name" value="von Willebrand factor, type A domain"/>
    <property type="match status" value="1"/>
</dbReference>
<keyword evidence="2" id="KW-0812">Transmembrane</keyword>
<comment type="caution">
    <text evidence="4">The sequence shown here is derived from an EMBL/GenBank/DDBJ whole genome shotgun (WGS) entry which is preliminary data.</text>
</comment>
<protein>
    <submittedName>
        <fullName evidence="4">Mg-chelatase subunit ChlD</fullName>
    </submittedName>
</protein>
<dbReference type="Proteomes" id="UP000589036">
    <property type="component" value="Unassembled WGS sequence"/>
</dbReference>
<dbReference type="EMBL" id="JACCCC010000001">
    <property type="protein sequence ID" value="NYE49155.1"/>
    <property type="molecule type" value="Genomic_DNA"/>
</dbReference>
<feature type="region of interest" description="Disordered" evidence="1">
    <location>
        <begin position="168"/>
        <end position="194"/>
    </location>
</feature>
<feature type="transmembrane region" description="Helical" evidence="2">
    <location>
        <begin position="32"/>
        <end position="54"/>
    </location>
</feature>
<proteinExistence type="predicted"/>
<evidence type="ECO:0000256" key="2">
    <source>
        <dbReference type="SAM" id="Phobius"/>
    </source>
</evidence>
<evidence type="ECO:0000313" key="5">
    <source>
        <dbReference type="Proteomes" id="UP000589036"/>
    </source>
</evidence>
<accession>A0A852U0U1</accession>
<evidence type="ECO:0000256" key="1">
    <source>
        <dbReference type="SAM" id="MobiDB-lite"/>
    </source>
</evidence>
<evidence type="ECO:0000259" key="3">
    <source>
        <dbReference type="PROSITE" id="PS50234"/>
    </source>
</evidence>
<dbReference type="SUPFAM" id="SSF53850">
    <property type="entry name" value="Periplasmic binding protein-like II"/>
    <property type="match status" value="1"/>
</dbReference>
<feature type="domain" description="VWFA" evidence="3">
    <location>
        <begin position="382"/>
        <end position="579"/>
    </location>
</feature>
<dbReference type="Pfam" id="PF13531">
    <property type="entry name" value="SBP_bac_11"/>
    <property type="match status" value="1"/>
</dbReference>
<sequence length="591" mass="62495">MGRHRGNADADEADYPPRRSGRSRRRRGRGGAFVALAAAFAIIIGLGITGWVLIDRSGGCGGQDVPLSVAAAPELAPVLTQAASAFNSENHGVEGRCVRVEVRGVDSANVAYGITGAGPTIGDTDSDVWIPDSNLWPKIVKRDSGEATVTDTGTSVARSPLVLAVPEKAAESAEEAGEAPSWQNLVPTGEPESGDYDVRLIDPVRSSSGLATLALIHGAIGGGEESKPALIAALQALQQGVAADEEAAFSSLSGGEDGDSTPVMVMSEQAAWRYNSEHGDSAARVSYPEGGSYTLDYPYVLRTSDPLVLQAAEEFRTALTDPQTQESIRAEGFRSSDDQADTGVLKEESGFRSEAPENLPTPSDSAVDSLIQAWNQLKLNSRVLTVLDISGSMAEPVPGTGMTRMGVTSRAAVEGLTLFPDDAELGLWEFSVQINNDLDYREILPVEALGADVDGGTQRDVLSGALSEVEPKPDGDTGLYDTILAAYREMSRTYKSDRVNTILVLTDGNNDDDQSVSLDQLLATLKEEHSQSAPVSVISIAFGPDIDPEPLRQIAQVTNGAAYSTDDPTEIGEIFLKSFALRIDEGGDEEQ</sequence>
<feature type="region of interest" description="Disordered" evidence="1">
    <location>
        <begin position="320"/>
        <end position="364"/>
    </location>
</feature>
<name>A0A852U0U1_9ACTN</name>
<keyword evidence="2" id="KW-0472">Membrane</keyword>
<dbReference type="Pfam" id="PF00092">
    <property type="entry name" value="VWA"/>
    <property type="match status" value="1"/>
</dbReference>
<evidence type="ECO:0000313" key="4">
    <source>
        <dbReference type="EMBL" id="NYE49155.1"/>
    </source>
</evidence>
<dbReference type="RefSeq" id="WP_179644871.1">
    <property type="nucleotide sequence ID" value="NZ_BAAAYY010000031.1"/>
</dbReference>